<evidence type="ECO:0000313" key="11">
    <source>
        <dbReference type="EMBL" id="MDX5986643.1"/>
    </source>
</evidence>
<dbReference type="EMBL" id="JAWXXV010000003">
    <property type="protein sequence ID" value="MDX5986643.1"/>
    <property type="molecule type" value="Genomic_DNA"/>
</dbReference>
<evidence type="ECO:0000256" key="2">
    <source>
        <dbReference type="ARBA" id="ARBA00022475"/>
    </source>
</evidence>
<feature type="transmembrane region" description="Helical" evidence="10">
    <location>
        <begin position="269"/>
        <end position="291"/>
    </location>
</feature>
<feature type="transmembrane region" description="Helical" evidence="10">
    <location>
        <begin position="384"/>
        <end position="405"/>
    </location>
</feature>
<comment type="function">
    <text evidence="8">Involved in peptidoglycan biosynthesis. Transports lipid-linked peptidoglycan precursors from the inner to the outer leaflet of the cytoplasmic membrane.</text>
</comment>
<dbReference type="Proteomes" id="UP001279660">
    <property type="component" value="Unassembled WGS sequence"/>
</dbReference>
<proteinExistence type="inferred from homology"/>
<evidence type="ECO:0000256" key="10">
    <source>
        <dbReference type="SAM" id="Phobius"/>
    </source>
</evidence>
<feature type="transmembrane region" description="Helical" evidence="10">
    <location>
        <begin position="358"/>
        <end position="377"/>
    </location>
</feature>
<evidence type="ECO:0000256" key="9">
    <source>
        <dbReference type="ARBA" id="ARBA00061532"/>
    </source>
</evidence>
<accession>A0ABU4PR79</accession>
<feature type="transmembrane region" description="Helical" evidence="10">
    <location>
        <begin position="312"/>
        <end position="330"/>
    </location>
</feature>
<dbReference type="RefSeq" id="WP_319625231.1">
    <property type="nucleotide sequence ID" value="NZ_JAWXXV010000003.1"/>
</dbReference>
<sequence length="442" mass="46310">MNKAMRLLALGRSSAFGMILVTGLSLGASGINFIVQALLAYHFGLGGAVDSYAFSLSVPLFLAGLIGSIVSYTVVPLIVGDGKDRTRRAALCGATLSAGAAMALLLVLLAVPAALLQPLSLPRHSPVAAYPHLSVLIALGWAAAAMQVITAVLVAQLTASGRPVVAAMLWLLPGTGASISLLLHPALGIVQVATGFLIGCTAAALVGYSLQRRDIIFQLGHIDTRSEIKDLVRKGAWAALALSCFSSFAPSDAFWAGRMPEGSLASLGYVQRLIIGVGSLIVAGPSALYVPRFAAFVENHDGQGFARLLMRTLLIVLGAGAIVVTILFIWSDEVVALLFRRGAFSAEDVVRLGQLFRIMAPGVVAMLAAVILMRALFCLPRAEMAAAALGVAWSVLYFVLSGFLHEQSAAGIARSYTISWVLVASAIGAYAFRRISQIRKTP</sequence>
<evidence type="ECO:0000256" key="5">
    <source>
        <dbReference type="ARBA" id="ARBA00022984"/>
    </source>
</evidence>
<feature type="transmembrane region" description="Helical" evidence="10">
    <location>
        <begin position="164"/>
        <end position="183"/>
    </location>
</feature>
<dbReference type="PANTHER" id="PTHR47019:SF1">
    <property type="entry name" value="LIPID II FLIPPASE MURJ"/>
    <property type="match status" value="1"/>
</dbReference>
<evidence type="ECO:0000256" key="7">
    <source>
        <dbReference type="ARBA" id="ARBA00023136"/>
    </source>
</evidence>
<keyword evidence="6 10" id="KW-1133">Transmembrane helix</keyword>
<comment type="caution">
    <text evidence="11">The sequence shown here is derived from an EMBL/GenBank/DDBJ whole genome shotgun (WGS) entry which is preliminary data.</text>
</comment>
<keyword evidence="4" id="KW-0133">Cell shape</keyword>
<keyword evidence="7 10" id="KW-0472">Membrane</keyword>
<feature type="transmembrane region" description="Helical" evidence="10">
    <location>
        <begin position="91"/>
        <end position="115"/>
    </location>
</feature>
<evidence type="ECO:0000256" key="4">
    <source>
        <dbReference type="ARBA" id="ARBA00022960"/>
    </source>
</evidence>
<keyword evidence="2" id="KW-1003">Cell membrane</keyword>
<feature type="transmembrane region" description="Helical" evidence="10">
    <location>
        <begin position="231"/>
        <end position="249"/>
    </location>
</feature>
<feature type="transmembrane region" description="Helical" evidence="10">
    <location>
        <begin position="411"/>
        <end position="432"/>
    </location>
</feature>
<feature type="transmembrane region" description="Helical" evidence="10">
    <location>
        <begin position="54"/>
        <end position="79"/>
    </location>
</feature>
<evidence type="ECO:0000256" key="3">
    <source>
        <dbReference type="ARBA" id="ARBA00022692"/>
    </source>
</evidence>
<evidence type="ECO:0000256" key="1">
    <source>
        <dbReference type="ARBA" id="ARBA00004651"/>
    </source>
</evidence>
<comment type="subcellular location">
    <subcellularLocation>
        <location evidence="1">Cell membrane</location>
        <topology evidence="1">Multi-pass membrane protein</topology>
    </subcellularLocation>
</comment>
<dbReference type="InterPro" id="IPR051050">
    <property type="entry name" value="Lipid_II_flippase_MurJ/MviN"/>
</dbReference>
<feature type="transmembrane region" description="Helical" evidence="10">
    <location>
        <begin position="189"/>
        <end position="210"/>
    </location>
</feature>
<evidence type="ECO:0000313" key="12">
    <source>
        <dbReference type="Proteomes" id="UP001279660"/>
    </source>
</evidence>
<protein>
    <submittedName>
        <fullName evidence="11">Lipid II flippase MurJ</fullName>
    </submittedName>
</protein>
<keyword evidence="5" id="KW-0573">Peptidoglycan synthesis</keyword>
<gene>
    <name evidence="11" type="ORF">SIL82_20510</name>
</gene>
<dbReference type="Pfam" id="PF03023">
    <property type="entry name" value="MurJ"/>
    <property type="match status" value="1"/>
</dbReference>
<comment type="similarity">
    <text evidence="9">Belongs to the MurJ/MviN family.</text>
</comment>
<dbReference type="PANTHER" id="PTHR47019">
    <property type="entry name" value="LIPID II FLIPPASE MURJ"/>
    <property type="match status" value="1"/>
</dbReference>
<keyword evidence="12" id="KW-1185">Reference proteome</keyword>
<keyword evidence="3 10" id="KW-0812">Transmembrane</keyword>
<feature type="transmembrane region" description="Helical" evidence="10">
    <location>
        <begin position="135"/>
        <end position="157"/>
    </location>
</feature>
<organism evidence="11 12">
    <name type="scientific">Sphingomonas echinoides</name>
    <dbReference type="NCBI Taxonomy" id="59803"/>
    <lineage>
        <taxon>Bacteria</taxon>
        <taxon>Pseudomonadati</taxon>
        <taxon>Pseudomonadota</taxon>
        <taxon>Alphaproteobacteria</taxon>
        <taxon>Sphingomonadales</taxon>
        <taxon>Sphingomonadaceae</taxon>
        <taxon>Sphingomonas</taxon>
    </lineage>
</organism>
<name>A0ABU4PR79_9SPHN</name>
<dbReference type="InterPro" id="IPR004268">
    <property type="entry name" value="MurJ"/>
</dbReference>
<evidence type="ECO:0000256" key="6">
    <source>
        <dbReference type="ARBA" id="ARBA00022989"/>
    </source>
</evidence>
<reference evidence="11 12" key="1">
    <citation type="submission" date="2023-11" db="EMBL/GenBank/DDBJ databases">
        <title>MicrobeMod: A computational toolkit for identifying prokaryotic methylation and restriction-modification with nanopore sequencing.</title>
        <authorList>
            <person name="Crits-Christoph A."/>
            <person name="Kang S.C."/>
            <person name="Lee H."/>
            <person name="Ostrov N."/>
        </authorList>
    </citation>
    <scope>NUCLEOTIDE SEQUENCE [LARGE SCALE GENOMIC DNA]</scope>
    <source>
        <strain evidence="11 12">ATCC 14820</strain>
    </source>
</reference>
<evidence type="ECO:0000256" key="8">
    <source>
        <dbReference type="ARBA" id="ARBA00060041"/>
    </source>
</evidence>